<evidence type="ECO:0000313" key="3">
    <source>
        <dbReference type="Proteomes" id="UP000189935"/>
    </source>
</evidence>
<reference evidence="2 3" key="1">
    <citation type="submission" date="2016-11" db="EMBL/GenBank/DDBJ databases">
        <authorList>
            <person name="Jaros S."/>
            <person name="Januszkiewicz K."/>
            <person name="Wedrychowicz H."/>
        </authorList>
    </citation>
    <scope>NUCLEOTIDE SEQUENCE [LARGE SCALE GENOMIC DNA]</scope>
    <source>
        <strain evidence="2 3">GAS499</strain>
    </source>
</reference>
<dbReference type="RefSeq" id="WP_154071291.1">
    <property type="nucleotide sequence ID" value="NZ_LT670844.1"/>
</dbReference>
<dbReference type="OrthoDB" id="8456562at2"/>
<protein>
    <submittedName>
        <fullName evidence="2">Uncharacterized protein</fullName>
    </submittedName>
</protein>
<proteinExistence type="predicted"/>
<dbReference type="Proteomes" id="UP000189935">
    <property type="component" value="Chromosome I"/>
</dbReference>
<keyword evidence="1" id="KW-0812">Transmembrane</keyword>
<name>A0A1M6QHC6_9BRAD</name>
<gene>
    <name evidence="2" type="ORF">SAMN05444159_2674</name>
</gene>
<feature type="transmembrane region" description="Helical" evidence="1">
    <location>
        <begin position="54"/>
        <end position="72"/>
    </location>
</feature>
<dbReference type="AlphaFoldDB" id="A0A1M6QHC6"/>
<dbReference type="EMBL" id="LT670844">
    <property type="protein sequence ID" value="SHK19649.1"/>
    <property type="molecule type" value="Genomic_DNA"/>
</dbReference>
<sequence length="76" mass="9054">MAKPQKKANKAERPLLLSIILFPGIFYQWLLYTFVGGRHYSRVTSRTRISKSSVMTWVFSAIFYIAFYFLVIKNWR</sequence>
<feature type="transmembrane region" description="Helical" evidence="1">
    <location>
        <begin position="15"/>
        <end position="34"/>
    </location>
</feature>
<keyword evidence="1" id="KW-1133">Transmembrane helix</keyword>
<keyword evidence="1" id="KW-0472">Membrane</keyword>
<organism evidence="2 3">
    <name type="scientific">Bradyrhizobium lablabi</name>
    <dbReference type="NCBI Taxonomy" id="722472"/>
    <lineage>
        <taxon>Bacteria</taxon>
        <taxon>Pseudomonadati</taxon>
        <taxon>Pseudomonadota</taxon>
        <taxon>Alphaproteobacteria</taxon>
        <taxon>Hyphomicrobiales</taxon>
        <taxon>Nitrobacteraceae</taxon>
        <taxon>Bradyrhizobium</taxon>
    </lineage>
</organism>
<accession>A0A1M6QHC6</accession>
<evidence type="ECO:0000313" key="2">
    <source>
        <dbReference type="EMBL" id="SHK19649.1"/>
    </source>
</evidence>
<evidence type="ECO:0000256" key="1">
    <source>
        <dbReference type="SAM" id="Phobius"/>
    </source>
</evidence>